<organism evidence="1 2">
    <name type="scientific">Trichothecium roseum</name>
    <dbReference type="NCBI Taxonomy" id="47278"/>
    <lineage>
        <taxon>Eukaryota</taxon>
        <taxon>Fungi</taxon>
        <taxon>Dikarya</taxon>
        <taxon>Ascomycota</taxon>
        <taxon>Pezizomycotina</taxon>
        <taxon>Sordariomycetes</taxon>
        <taxon>Hypocreomycetidae</taxon>
        <taxon>Hypocreales</taxon>
        <taxon>Hypocreales incertae sedis</taxon>
        <taxon>Trichothecium</taxon>
    </lineage>
</organism>
<comment type="caution">
    <text evidence="1">The sequence shown here is derived from an EMBL/GenBank/DDBJ whole genome shotgun (WGS) entry which is preliminary data.</text>
</comment>
<name>A0ACC0USG6_9HYPO</name>
<reference evidence="1" key="1">
    <citation type="submission" date="2022-10" db="EMBL/GenBank/DDBJ databases">
        <title>Complete Genome of Trichothecium roseum strain YXFP-22015, a Plant Pathogen Isolated from Citrus.</title>
        <authorList>
            <person name="Wang Y."/>
            <person name="Zhu L."/>
        </authorList>
    </citation>
    <scope>NUCLEOTIDE SEQUENCE</scope>
    <source>
        <strain evidence="1">YXFP-22015</strain>
    </source>
</reference>
<protein>
    <submittedName>
        <fullName evidence="1">Uncharacterized protein</fullName>
    </submittedName>
</protein>
<dbReference type="Proteomes" id="UP001163324">
    <property type="component" value="Chromosome 9"/>
</dbReference>
<sequence>MEPRYKEMDPNGDMLLTVSRPDVWFPPCGALQPWPNKLPHRQCYDATFEEEALHQAMRRTRMGICPREILSPDLECRLSSKHMMLVSKYFRRLIEGGWVKSQRSKAEASKETPSRDDYKYVTSAKNWNTEALLTVLKLIHGKSKTVPLSIDTQTFTQIAQIVDYYQIHEVVDFSAAAWARELDQNPVGYPHYGRRVLFRLSTAWVFSHGPAFTAMTLKILEQSRGPLPAIELPGIPQVTGKSTCQCDAL</sequence>
<evidence type="ECO:0000313" key="2">
    <source>
        <dbReference type="Proteomes" id="UP001163324"/>
    </source>
</evidence>
<dbReference type="EMBL" id="CM047948">
    <property type="protein sequence ID" value="KAI9896177.1"/>
    <property type="molecule type" value="Genomic_DNA"/>
</dbReference>
<keyword evidence="2" id="KW-1185">Reference proteome</keyword>
<accession>A0ACC0USG6</accession>
<gene>
    <name evidence="1" type="ORF">N3K66_008349</name>
</gene>
<proteinExistence type="predicted"/>
<evidence type="ECO:0000313" key="1">
    <source>
        <dbReference type="EMBL" id="KAI9896177.1"/>
    </source>
</evidence>